<accession>A0A4Z2FDZ7</accession>
<dbReference type="Proteomes" id="UP000314294">
    <property type="component" value="Unassembled WGS sequence"/>
</dbReference>
<keyword evidence="2" id="KW-1185">Reference proteome</keyword>
<name>A0A4Z2FDZ7_9TELE</name>
<protein>
    <submittedName>
        <fullName evidence="1">Uncharacterized protein</fullName>
    </submittedName>
</protein>
<proteinExistence type="predicted"/>
<sequence length="102" mass="11281">MTRVEEDRVHDPALTWLSDCVSFNVSVSLSISSAPVASSTLSFLIRPMQTWKRGNGPDVGHGLVQLSLQVPDGVVDPASRALKRHVVVLFTEFIHMVTNRRL</sequence>
<organism evidence="1 2">
    <name type="scientific">Liparis tanakae</name>
    <name type="common">Tanaka's snailfish</name>
    <dbReference type="NCBI Taxonomy" id="230148"/>
    <lineage>
        <taxon>Eukaryota</taxon>
        <taxon>Metazoa</taxon>
        <taxon>Chordata</taxon>
        <taxon>Craniata</taxon>
        <taxon>Vertebrata</taxon>
        <taxon>Euteleostomi</taxon>
        <taxon>Actinopterygii</taxon>
        <taxon>Neopterygii</taxon>
        <taxon>Teleostei</taxon>
        <taxon>Neoteleostei</taxon>
        <taxon>Acanthomorphata</taxon>
        <taxon>Eupercaria</taxon>
        <taxon>Perciformes</taxon>
        <taxon>Cottioidei</taxon>
        <taxon>Cottales</taxon>
        <taxon>Liparidae</taxon>
        <taxon>Liparis</taxon>
    </lineage>
</organism>
<dbReference type="AlphaFoldDB" id="A0A4Z2FDZ7"/>
<comment type="caution">
    <text evidence="1">The sequence shown here is derived from an EMBL/GenBank/DDBJ whole genome shotgun (WGS) entry which is preliminary data.</text>
</comment>
<gene>
    <name evidence="1" type="ORF">EYF80_050475</name>
</gene>
<evidence type="ECO:0000313" key="1">
    <source>
        <dbReference type="EMBL" id="TNN39349.1"/>
    </source>
</evidence>
<evidence type="ECO:0000313" key="2">
    <source>
        <dbReference type="Proteomes" id="UP000314294"/>
    </source>
</evidence>
<reference evidence="1 2" key="1">
    <citation type="submission" date="2019-03" db="EMBL/GenBank/DDBJ databases">
        <title>First draft genome of Liparis tanakae, snailfish: a comprehensive survey of snailfish specific genes.</title>
        <authorList>
            <person name="Kim W."/>
            <person name="Song I."/>
            <person name="Jeong J.-H."/>
            <person name="Kim D."/>
            <person name="Kim S."/>
            <person name="Ryu S."/>
            <person name="Song J.Y."/>
            <person name="Lee S.K."/>
        </authorList>
    </citation>
    <scope>NUCLEOTIDE SEQUENCE [LARGE SCALE GENOMIC DNA]</scope>
    <source>
        <tissue evidence="1">Muscle</tissue>
    </source>
</reference>
<dbReference type="EMBL" id="SRLO01001287">
    <property type="protein sequence ID" value="TNN39349.1"/>
    <property type="molecule type" value="Genomic_DNA"/>
</dbReference>